<evidence type="ECO:0000256" key="1">
    <source>
        <dbReference type="SAM" id="Phobius"/>
    </source>
</evidence>
<keyword evidence="1" id="KW-1133">Transmembrane helix</keyword>
<reference evidence="3" key="1">
    <citation type="submission" date="2019-01" db="EMBL/GenBank/DDBJ databases">
        <title>Draft genomes of a novel of Sporanaerobacter strains.</title>
        <authorList>
            <person name="Ma S."/>
        </authorList>
    </citation>
    <scope>NUCLEOTIDE SEQUENCE [LARGE SCALE GENOMIC DNA]</scope>
    <source>
        <strain evidence="3">NJN-17</strain>
    </source>
</reference>
<proteinExistence type="predicted"/>
<dbReference type="Pfam" id="PF12730">
    <property type="entry name" value="ABC2_membrane_4"/>
    <property type="match status" value="1"/>
</dbReference>
<feature type="transmembrane region" description="Helical" evidence="1">
    <location>
        <begin position="215"/>
        <end position="237"/>
    </location>
</feature>
<dbReference type="OrthoDB" id="2584645at2"/>
<evidence type="ECO:0000313" key="3">
    <source>
        <dbReference type="Proteomes" id="UP000287969"/>
    </source>
</evidence>
<name>A0A410QE77_9FIRM</name>
<sequence>MRSIIKTELYKMKHYSIPFIGVALMLLSVLLTIFTSMANDGSVWDFTYFTEQVIKNNMTTFFPACITLIMGYLITREQRDDTLKSILTVPVSFRKLLTGKLIVGSILSLTFGIVCTVFTIIFNFIAGFPGFTLQLALRGLIQTTIVNLLLYIAVMPIIIVTSKAQSGFLVGVIFAFAYGYGGMFAAGSEFLYNMYPITAALGIVRYRAYDPSVRWNTPLCIFSLGLTLLLSVILILATDNKMELKKPAKKHVKAVPKKGW</sequence>
<organism evidence="2 3">
    <name type="scientific">Acidilutibacter cellobiosedens</name>
    <dbReference type="NCBI Taxonomy" id="2507161"/>
    <lineage>
        <taxon>Bacteria</taxon>
        <taxon>Bacillati</taxon>
        <taxon>Bacillota</taxon>
        <taxon>Tissierellia</taxon>
        <taxon>Tissierellales</taxon>
        <taxon>Acidilutibacteraceae</taxon>
        <taxon>Acidilutibacter</taxon>
    </lineage>
</organism>
<feature type="transmembrane region" description="Helical" evidence="1">
    <location>
        <begin position="140"/>
        <end position="160"/>
    </location>
</feature>
<dbReference type="PANTHER" id="PTHR37305:SF1">
    <property type="entry name" value="MEMBRANE PROTEIN"/>
    <property type="match status" value="1"/>
</dbReference>
<feature type="transmembrane region" description="Helical" evidence="1">
    <location>
        <begin position="15"/>
        <end position="38"/>
    </location>
</feature>
<gene>
    <name evidence="2" type="ORF">EQM13_11825</name>
</gene>
<dbReference type="RefSeq" id="WP_128752760.1">
    <property type="nucleotide sequence ID" value="NZ_CP035282.1"/>
</dbReference>
<accession>A0A410QE77</accession>
<evidence type="ECO:0000313" key="2">
    <source>
        <dbReference type="EMBL" id="QAT62229.1"/>
    </source>
</evidence>
<keyword evidence="1" id="KW-0472">Membrane</keyword>
<dbReference type="AlphaFoldDB" id="A0A410QE77"/>
<feature type="transmembrane region" description="Helical" evidence="1">
    <location>
        <begin position="167"/>
        <end position="186"/>
    </location>
</feature>
<dbReference type="PANTHER" id="PTHR37305">
    <property type="entry name" value="INTEGRAL MEMBRANE PROTEIN-RELATED"/>
    <property type="match status" value="1"/>
</dbReference>
<keyword evidence="3" id="KW-1185">Reference proteome</keyword>
<protein>
    <submittedName>
        <fullName evidence="2">ABC transporter permease</fullName>
    </submittedName>
</protein>
<dbReference type="EMBL" id="CP035282">
    <property type="protein sequence ID" value="QAT62229.1"/>
    <property type="molecule type" value="Genomic_DNA"/>
</dbReference>
<feature type="transmembrane region" description="Helical" evidence="1">
    <location>
        <begin position="58"/>
        <end position="75"/>
    </location>
</feature>
<keyword evidence="1" id="KW-0812">Transmembrane</keyword>
<dbReference type="KEGG" id="spoa:EQM13_11825"/>
<feature type="transmembrane region" description="Helical" evidence="1">
    <location>
        <begin position="101"/>
        <end position="128"/>
    </location>
</feature>
<dbReference type="Proteomes" id="UP000287969">
    <property type="component" value="Chromosome"/>
</dbReference>